<dbReference type="Proteomes" id="UP001454036">
    <property type="component" value="Unassembled WGS sequence"/>
</dbReference>
<evidence type="ECO:0000256" key="2">
    <source>
        <dbReference type="ARBA" id="ARBA00005407"/>
    </source>
</evidence>
<evidence type="ECO:0000313" key="7">
    <source>
        <dbReference type="Proteomes" id="UP001454036"/>
    </source>
</evidence>
<dbReference type="PANTHER" id="PTHR13165">
    <property type="entry name" value="ARSENITE-RESISTANCE PROTEIN 2"/>
    <property type="match status" value="1"/>
</dbReference>
<dbReference type="InterPro" id="IPR039727">
    <property type="entry name" value="SE/Ars2"/>
</dbReference>
<comment type="similarity">
    <text evidence="2">Belongs to the ARS2 family.</text>
</comment>
<protein>
    <recommendedName>
        <fullName evidence="5">C2H2-type domain-containing protein</fullName>
    </recommendedName>
</protein>
<sequence length="810" mass="91340">MVEAMNTEEDLGGAATMDHRLSDHEDSPPPSQARDSSERDLHKPIGPESPSSSPPPPRPRSRGRERDSRERPNGPENSGDSSPPRRLRSRDWPIGPGEREFDRTNGPPPPRSRSRGRERDSREREFSRPNGPGGGGRERDFREREFERPMRREFYREREYNKRSRPSFSPPPPPYRQRRGGGGGRYSPPRRRSPPFNDYKRRRGDNGGYIRRGSPRGGFGGADRRFYNDYPDVYDREMESRHDYPEERHGRNMGRSSGGYRASFDSGRIGGQADAFNAGRQKREGLMSYKQFIQELEDDVLPSEAEHRYQEYRAEYISTQKKAYFDAHKDEEWLKDKYHPTNLIAVIERRNDLARKQAKDFQLDLQSGVLDLGPSVTASSSNKSGQSNDHGSDGEEGGKRNRHGRGSTKEEDLFSAAPKAHPVSSESKRIQIDVEQAQALVRKLDFEKGIEDNILCRSDNDRAGRDKSHGASSGPVIIIRGLTSVKGLEGIELLDTLLTYLWRIHGLDYYGLTETNGAKGLRHMRVDGKTSDATVNGAEWEKKLDSRWKDRLMVQDPLEIMAAKEKIDAAANEGLDPYVRKIRDEKYGWKYGCGAKGCTKLFHAAEFVHKHLKLKHQDLMLELTSKVREDLYFQNYMKDESAPGGTPVMQQPTLKERLQKRRTGPDNRVEDERSRREHEYGSNGAEGFDGSGDDNADEAMFDAYGGQGIHMAPFPSDIPPPVLMPVPGAGPLGPFVPAPPEVAMRMLREQGGPSPFEGGGRNGMSGPQLSGPAPIMGLPPAFREDPRRLRSYQDLDAPEDEVTVIDYRSL</sequence>
<feature type="region of interest" description="Disordered" evidence="4">
    <location>
        <begin position="1"/>
        <end position="226"/>
    </location>
</feature>
<feature type="compositionally biased region" description="Polar residues" evidence="4">
    <location>
        <begin position="376"/>
        <end position="389"/>
    </location>
</feature>
<feature type="compositionally biased region" description="Basic and acidic residues" evidence="4">
    <location>
        <begin position="663"/>
        <end position="680"/>
    </location>
</feature>
<organism evidence="6 7">
    <name type="scientific">Lithospermum erythrorhizon</name>
    <name type="common">Purple gromwell</name>
    <name type="synonym">Lithospermum officinale var. erythrorhizon</name>
    <dbReference type="NCBI Taxonomy" id="34254"/>
    <lineage>
        <taxon>Eukaryota</taxon>
        <taxon>Viridiplantae</taxon>
        <taxon>Streptophyta</taxon>
        <taxon>Embryophyta</taxon>
        <taxon>Tracheophyta</taxon>
        <taxon>Spermatophyta</taxon>
        <taxon>Magnoliopsida</taxon>
        <taxon>eudicotyledons</taxon>
        <taxon>Gunneridae</taxon>
        <taxon>Pentapetalae</taxon>
        <taxon>asterids</taxon>
        <taxon>lamiids</taxon>
        <taxon>Boraginales</taxon>
        <taxon>Boraginaceae</taxon>
        <taxon>Boraginoideae</taxon>
        <taxon>Lithospermeae</taxon>
        <taxon>Lithospermum</taxon>
    </lineage>
</organism>
<comment type="caution">
    <text evidence="6">The sequence shown here is derived from an EMBL/GenBank/DDBJ whole genome shotgun (WGS) entry which is preliminary data.</text>
</comment>
<keyword evidence="7" id="KW-1185">Reference proteome</keyword>
<dbReference type="PROSITE" id="PS00028">
    <property type="entry name" value="ZINC_FINGER_C2H2_1"/>
    <property type="match status" value="1"/>
</dbReference>
<accession>A0AAV3RUD9</accession>
<feature type="region of interest" description="Disordered" evidence="4">
    <location>
        <begin position="756"/>
        <end position="786"/>
    </location>
</feature>
<feature type="compositionally biased region" description="Acidic residues" evidence="4">
    <location>
        <begin position="1"/>
        <end position="11"/>
    </location>
</feature>
<reference evidence="6 7" key="1">
    <citation type="submission" date="2024-01" db="EMBL/GenBank/DDBJ databases">
        <title>The complete chloroplast genome sequence of Lithospermum erythrorhizon: insights into the phylogenetic relationship among Boraginaceae species and the maternal lineages of purple gromwells.</title>
        <authorList>
            <person name="Okada T."/>
            <person name="Watanabe K."/>
        </authorList>
    </citation>
    <scope>NUCLEOTIDE SEQUENCE [LARGE SCALE GENOMIC DNA]</scope>
</reference>
<feature type="compositionally biased region" description="Basic and acidic residues" evidence="4">
    <location>
        <begin position="238"/>
        <end position="250"/>
    </location>
</feature>
<evidence type="ECO:0000259" key="5">
    <source>
        <dbReference type="PROSITE" id="PS00028"/>
    </source>
</evidence>
<dbReference type="Pfam" id="PF04959">
    <property type="entry name" value="ARS2"/>
    <property type="match status" value="1"/>
</dbReference>
<evidence type="ECO:0000256" key="3">
    <source>
        <dbReference type="ARBA" id="ARBA00023242"/>
    </source>
</evidence>
<feature type="compositionally biased region" description="Basic and acidic residues" evidence="4">
    <location>
        <begin position="390"/>
        <end position="399"/>
    </location>
</feature>
<feature type="compositionally biased region" description="Basic and acidic residues" evidence="4">
    <location>
        <begin position="62"/>
        <end position="73"/>
    </location>
</feature>
<dbReference type="GO" id="GO:0031053">
    <property type="term" value="P:primary miRNA processing"/>
    <property type="evidence" value="ECO:0007669"/>
    <property type="project" value="TreeGrafter"/>
</dbReference>
<feature type="region of interest" description="Disordered" evidence="4">
    <location>
        <begin position="238"/>
        <end position="266"/>
    </location>
</feature>
<feature type="compositionally biased region" description="Basic and acidic residues" evidence="4">
    <location>
        <begin position="17"/>
        <end position="27"/>
    </location>
</feature>
<dbReference type="AlphaFoldDB" id="A0AAV3RUD9"/>
<name>A0AAV3RUD9_LITER</name>
<feature type="region of interest" description="Disordered" evidence="4">
    <location>
        <begin position="374"/>
        <end position="429"/>
    </location>
</feature>
<feature type="compositionally biased region" description="Basic and acidic residues" evidence="4">
    <location>
        <begin position="35"/>
        <end position="45"/>
    </location>
</feature>
<feature type="region of interest" description="Disordered" evidence="4">
    <location>
        <begin position="638"/>
        <end position="694"/>
    </location>
</feature>
<feature type="compositionally biased region" description="Basic and acidic residues" evidence="4">
    <location>
        <begin position="136"/>
        <end position="162"/>
    </location>
</feature>
<dbReference type="InterPro" id="IPR021933">
    <property type="entry name" value="SERRATE/Ars2_N"/>
</dbReference>
<feature type="domain" description="C2H2-type" evidence="5">
    <location>
        <begin position="593"/>
        <end position="616"/>
    </location>
</feature>
<dbReference type="EMBL" id="BAABME010011545">
    <property type="protein sequence ID" value="GAA0183932.1"/>
    <property type="molecule type" value="Genomic_DNA"/>
</dbReference>
<dbReference type="InterPro" id="IPR007042">
    <property type="entry name" value="SERRATE/Ars2_C"/>
</dbReference>
<evidence type="ECO:0000256" key="1">
    <source>
        <dbReference type="ARBA" id="ARBA00004123"/>
    </source>
</evidence>
<feature type="compositionally biased region" description="Basic and acidic residues" evidence="4">
    <location>
        <begin position="115"/>
        <end position="127"/>
    </location>
</feature>
<dbReference type="InterPro" id="IPR013087">
    <property type="entry name" value="Znf_C2H2_type"/>
</dbReference>
<evidence type="ECO:0000256" key="4">
    <source>
        <dbReference type="SAM" id="MobiDB-lite"/>
    </source>
</evidence>
<dbReference type="PANTHER" id="PTHR13165:SF0">
    <property type="entry name" value="SERRATE RNA EFFECTOR MOLECULE HOMOLOG"/>
    <property type="match status" value="1"/>
</dbReference>
<dbReference type="Pfam" id="PF12066">
    <property type="entry name" value="SERRATE_Ars2_N"/>
    <property type="match status" value="1"/>
</dbReference>
<proteinExistence type="inferred from homology"/>
<gene>
    <name evidence="6" type="ORF">LIER_31263</name>
</gene>
<keyword evidence="3" id="KW-0539">Nucleus</keyword>
<evidence type="ECO:0000313" key="6">
    <source>
        <dbReference type="EMBL" id="GAA0183932.1"/>
    </source>
</evidence>
<dbReference type="GO" id="GO:0016604">
    <property type="term" value="C:nuclear body"/>
    <property type="evidence" value="ECO:0007669"/>
    <property type="project" value="TreeGrafter"/>
</dbReference>
<comment type="subcellular location">
    <subcellularLocation>
        <location evidence="1">Nucleus</location>
    </subcellularLocation>
</comment>